<dbReference type="GO" id="GO:0005739">
    <property type="term" value="C:mitochondrion"/>
    <property type="evidence" value="ECO:0007669"/>
    <property type="project" value="TreeGrafter"/>
</dbReference>
<dbReference type="InterPro" id="IPR037062">
    <property type="entry name" value="Malic_N_dom_sf"/>
</dbReference>
<dbReference type="InterPro" id="IPR012302">
    <property type="entry name" value="Malic_NAD-bd"/>
</dbReference>
<dbReference type="PANTHER" id="PTHR23406">
    <property type="entry name" value="MALIC ENZYME-RELATED"/>
    <property type="match status" value="1"/>
</dbReference>
<evidence type="ECO:0000259" key="7">
    <source>
        <dbReference type="SMART" id="SM00919"/>
    </source>
</evidence>
<dbReference type="GO" id="GO:0004473">
    <property type="term" value="F:malate dehydrogenase (decarboxylating) (NADP+) activity"/>
    <property type="evidence" value="ECO:0007669"/>
    <property type="project" value="TreeGrafter"/>
</dbReference>
<dbReference type="SUPFAM" id="SSF51735">
    <property type="entry name" value="NAD(P)-binding Rossmann-fold domains"/>
    <property type="match status" value="1"/>
</dbReference>
<organism evidence="8 9">
    <name type="scientific">Oesophagostomum dentatum</name>
    <name type="common">Nodular worm</name>
    <dbReference type="NCBI Taxonomy" id="61180"/>
    <lineage>
        <taxon>Eukaryota</taxon>
        <taxon>Metazoa</taxon>
        <taxon>Ecdysozoa</taxon>
        <taxon>Nematoda</taxon>
        <taxon>Chromadorea</taxon>
        <taxon>Rhabditida</taxon>
        <taxon>Rhabditina</taxon>
        <taxon>Rhabditomorpha</taxon>
        <taxon>Strongyloidea</taxon>
        <taxon>Strongylidae</taxon>
        <taxon>Oesophagostomum</taxon>
    </lineage>
</organism>
<dbReference type="CDD" id="cd05312">
    <property type="entry name" value="NAD_bind_1_malic_enz"/>
    <property type="match status" value="1"/>
</dbReference>
<name>A0A0B1SKV4_OESDE</name>
<feature type="domain" description="Malic enzyme NAD-binding" evidence="7">
    <location>
        <begin position="42"/>
        <end position="295"/>
    </location>
</feature>
<dbReference type="GO" id="GO:0006108">
    <property type="term" value="P:malate metabolic process"/>
    <property type="evidence" value="ECO:0007669"/>
    <property type="project" value="TreeGrafter"/>
</dbReference>
<dbReference type="PIRSF" id="PIRSF000106">
    <property type="entry name" value="ME"/>
    <property type="match status" value="1"/>
</dbReference>
<dbReference type="InterPro" id="IPR015884">
    <property type="entry name" value="Malic_enzyme_CS"/>
</dbReference>
<dbReference type="EMBL" id="KN571462">
    <property type="protein sequence ID" value="KHJ83855.1"/>
    <property type="molecule type" value="Genomic_DNA"/>
</dbReference>
<gene>
    <name evidence="8" type="ORF">OESDEN_16440</name>
</gene>
<feature type="binding site" evidence="6">
    <location>
        <position position="18"/>
    </location>
    <ligand>
        <name>a divalent metal cation</name>
        <dbReference type="ChEBI" id="CHEBI:60240"/>
    </ligand>
</feature>
<dbReference type="SUPFAM" id="SSF53223">
    <property type="entry name" value="Aminoacid dehydrogenase-like, N-terminal domain"/>
    <property type="match status" value="1"/>
</dbReference>
<dbReference type="InterPro" id="IPR036291">
    <property type="entry name" value="NAD(P)-bd_dom_sf"/>
</dbReference>
<reference evidence="8 9" key="1">
    <citation type="submission" date="2014-03" db="EMBL/GenBank/DDBJ databases">
        <title>Draft genome of the hookworm Oesophagostomum dentatum.</title>
        <authorList>
            <person name="Mitreva M."/>
        </authorList>
    </citation>
    <scope>NUCLEOTIDE SEQUENCE [LARGE SCALE GENOMIC DNA]</scope>
    <source>
        <strain evidence="8 9">OD-Hann</strain>
    </source>
</reference>
<accession>A0A0B1SKV4</accession>
<keyword evidence="3 6" id="KW-0479">Metal-binding</keyword>
<dbReference type="InterPro" id="IPR046346">
    <property type="entry name" value="Aminoacid_DH-like_N_sf"/>
</dbReference>
<dbReference type="InterPro" id="IPR001891">
    <property type="entry name" value="Malic_OxRdtase"/>
</dbReference>
<dbReference type="PROSITE" id="PS00331">
    <property type="entry name" value="MALIC_ENZYMES"/>
    <property type="match status" value="1"/>
</dbReference>
<dbReference type="AlphaFoldDB" id="A0A0B1SKV4"/>
<dbReference type="GO" id="GO:0051287">
    <property type="term" value="F:NAD binding"/>
    <property type="evidence" value="ECO:0007669"/>
    <property type="project" value="InterPro"/>
</dbReference>
<evidence type="ECO:0000256" key="2">
    <source>
        <dbReference type="ARBA" id="ARBA00008785"/>
    </source>
</evidence>
<dbReference type="PANTHER" id="PTHR23406:SF90">
    <property type="entry name" value="MALIC ENZYME-RELATED"/>
    <property type="match status" value="1"/>
</dbReference>
<sequence length="307" mass="34390">MKAVVKRFGMDTLVQFEDFAFQNAYRLLDKYKDGYCVFNDDIQGTASVIVAGLLTSMRVTKKKLCEQKFLFHGAGAAGLGIAELMVMHMKSEGATEEQAYSMIYMNDKEGLVTKKRAEHMTPRHVKFAKDMPEMNNLYEIVKTVQPNGIIGVSTQGGAFTPEIIKEMCKINERPIIFALSNPTIKAECTAKEAYEHSDGKALYASGSPFDDVEYKGKLYKPGQGNNSYIFPGVGLAAVLWKAKNIPEEVFLIAARTCARMTPDKVIEKYGRLYPRLSNVRELSVQIAIDVGEYLYEKNLAMLYPKPE</sequence>
<dbReference type="FunFam" id="3.40.50.720:FF:000060">
    <property type="entry name" value="Malic enzyme"/>
    <property type="match status" value="1"/>
</dbReference>
<feature type="binding site" evidence="5">
    <location>
        <position position="181"/>
    </location>
    <ligand>
        <name>(S)-malate</name>
        <dbReference type="ChEBI" id="CHEBI:15589"/>
    </ligand>
</feature>
<evidence type="ECO:0000313" key="9">
    <source>
        <dbReference type="Proteomes" id="UP000053660"/>
    </source>
</evidence>
<comment type="cofactor">
    <cofactor evidence="1">
        <name>Mn(2+)</name>
        <dbReference type="ChEBI" id="CHEBI:29035"/>
    </cofactor>
</comment>
<feature type="binding site" evidence="5">
    <location>
        <position position="225"/>
    </location>
    <ligand>
        <name>(S)-malate</name>
        <dbReference type="ChEBI" id="CHEBI:15589"/>
    </ligand>
</feature>
<keyword evidence="9" id="KW-1185">Reference proteome</keyword>
<dbReference type="PRINTS" id="PR00072">
    <property type="entry name" value="MALOXRDTASE"/>
</dbReference>
<comment type="cofactor">
    <cofactor evidence="6">
        <name>Mg(2+)</name>
        <dbReference type="ChEBI" id="CHEBI:18420"/>
    </cofactor>
    <cofactor evidence="6">
        <name>Mn(2+)</name>
        <dbReference type="ChEBI" id="CHEBI:29035"/>
    </cofactor>
    <text evidence="6">Divalent metal cations. Prefers magnesium or manganese.</text>
</comment>
<dbReference type="OrthoDB" id="5365701at2759"/>
<protein>
    <submittedName>
        <fullName evidence="8">Malic enzyme, NAD binding domain protein</fullName>
    </submittedName>
</protein>
<feature type="binding site" evidence="6">
    <location>
        <position position="41"/>
    </location>
    <ligand>
        <name>a divalent metal cation</name>
        <dbReference type="ChEBI" id="CHEBI:60240"/>
    </ligand>
</feature>
<keyword evidence="4" id="KW-0560">Oxidoreductase</keyword>
<dbReference type="Proteomes" id="UP000053660">
    <property type="component" value="Unassembled WGS sequence"/>
</dbReference>
<evidence type="ECO:0000256" key="4">
    <source>
        <dbReference type="ARBA" id="ARBA00023002"/>
    </source>
</evidence>
<evidence type="ECO:0000256" key="1">
    <source>
        <dbReference type="ARBA" id="ARBA00001936"/>
    </source>
</evidence>
<evidence type="ECO:0000256" key="3">
    <source>
        <dbReference type="ARBA" id="ARBA00022723"/>
    </source>
</evidence>
<comment type="similarity">
    <text evidence="2">Belongs to the malic enzymes family.</text>
</comment>
<evidence type="ECO:0000256" key="5">
    <source>
        <dbReference type="PIRSR" id="PIRSR000106-2"/>
    </source>
</evidence>
<feature type="binding site" evidence="6">
    <location>
        <position position="17"/>
    </location>
    <ligand>
        <name>a divalent metal cation</name>
        <dbReference type="ChEBI" id="CHEBI:60240"/>
    </ligand>
</feature>
<evidence type="ECO:0000313" key="8">
    <source>
        <dbReference type="EMBL" id="KHJ83855.1"/>
    </source>
</evidence>
<dbReference type="Pfam" id="PF03949">
    <property type="entry name" value="Malic_M"/>
    <property type="match status" value="1"/>
</dbReference>
<proteinExistence type="inferred from homology"/>
<feature type="non-terminal residue" evidence="8">
    <location>
        <position position="307"/>
    </location>
</feature>
<dbReference type="GO" id="GO:0046872">
    <property type="term" value="F:metal ion binding"/>
    <property type="evidence" value="ECO:0007669"/>
    <property type="project" value="UniProtKB-KW"/>
</dbReference>
<dbReference type="Gene3D" id="3.40.50.720">
    <property type="entry name" value="NAD(P)-binding Rossmann-like Domain"/>
    <property type="match status" value="1"/>
</dbReference>
<evidence type="ECO:0000256" key="6">
    <source>
        <dbReference type="PIRSR" id="PIRSR000106-3"/>
    </source>
</evidence>
<dbReference type="SMART" id="SM00919">
    <property type="entry name" value="Malic_M"/>
    <property type="match status" value="1"/>
</dbReference>
<dbReference type="NCBIfam" id="NF010052">
    <property type="entry name" value="PRK13529.1"/>
    <property type="match status" value="1"/>
</dbReference>
<dbReference type="Gene3D" id="3.40.50.10380">
    <property type="entry name" value="Malic enzyme, N-terminal domain"/>
    <property type="match status" value="1"/>
</dbReference>